<name>B4JB91_DROGR</name>
<feature type="region of interest" description="Disordered" evidence="1">
    <location>
        <begin position="63"/>
        <end position="84"/>
    </location>
</feature>
<dbReference type="FunCoup" id="B4JB91">
    <property type="interactions" value="25"/>
</dbReference>
<feature type="region of interest" description="Disordered" evidence="1">
    <location>
        <begin position="521"/>
        <end position="547"/>
    </location>
</feature>
<feature type="region of interest" description="Disordered" evidence="1">
    <location>
        <begin position="255"/>
        <end position="278"/>
    </location>
</feature>
<accession>B4JB91</accession>
<evidence type="ECO:0000313" key="3">
    <source>
        <dbReference type="EMBL" id="EDW02896.1"/>
    </source>
</evidence>
<organism evidence="4">
    <name type="scientific">Drosophila grimshawi</name>
    <name type="common">Hawaiian fruit fly</name>
    <name type="synonym">Idiomyia grimshawi</name>
    <dbReference type="NCBI Taxonomy" id="7222"/>
    <lineage>
        <taxon>Eukaryota</taxon>
        <taxon>Metazoa</taxon>
        <taxon>Ecdysozoa</taxon>
        <taxon>Arthropoda</taxon>
        <taxon>Hexapoda</taxon>
        <taxon>Insecta</taxon>
        <taxon>Pterygota</taxon>
        <taxon>Neoptera</taxon>
        <taxon>Endopterygota</taxon>
        <taxon>Diptera</taxon>
        <taxon>Brachycera</taxon>
        <taxon>Muscomorpha</taxon>
        <taxon>Ephydroidea</taxon>
        <taxon>Drosophilidae</taxon>
        <taxon>Drosophila</taxon>
        <taxon>Hawaiian Drosophila</taxon>
    </lineage>
</organism>
<dbReference type="OMA" id="YREYLFI"/>
<dbReference type="OrthoDB" id="6268344at2759"/>
<dbReference type="KEGG" id="dgr:6561701"/>
<evidence type="ECO:0000259" key="2">
    <source>
        <dbReference type="Pfam" id="PF12335"/>
    </source>
</evidence>
<dbReference type="PhylomeDB" id="B4JB91"/>
<dbReference type="Pfam" id="PF12335">
    <property type="entry name" value="SBF2"/>
    <property type="match status" value="1"/>
</dbReference>
<feature type="compositionally biased region" description="Low complexity" evidence="1">
    <location>
        <begin position="10"/>
        <end position="20"/>
    </location>
</feature>
<dbReference type="InterPro" id="IPR039872">
    <property type="entry name" value="KIAA0513"/>
</dbReference>
<feature type="compositionally biased region" description="Basic and acidic residues" evidence="1">
    <location>
        <begin position="184"/>
        <end position="193"/>
    </location>
</feature>
<feature type="compositionally biased region" description="Polar residues" evidence="1">
    <location>
        <begin position="173"/>
        <end position="183"/>
    </location>
</feature>
<feature type="region of interest" description="Disordered" evidence="1">
    <location>
        <begin position="113"/>
        <end position="193"/>
    </location>
</feature>
<dbReference type="AlphaFoldDB" id="B4JB91"/>
<evidence type="ECO:0000313" key="4">
    <source>
        <dbReference type="Proteomes" id="UP000001070"/>
    </source>
</evidence>
<evidence type="ECO:0000256" key="1">
    <source>
        <dbReference type="SAM" id="MobiDB-lite"/>
    </source>
</evidence>
<feature type="domain" description="SBF1/SBF2" evidence="2">
    <location>
        <begin position="346"/>
        <end position="480"/>
    </location>
</feature>
<sequence length="614" mass="68079">MVDAKPPPARTTTPGTPPAAFAGERSKIKLFMERTPSIGALKSKFLTVLGNSNELLNGISNKLTMSSSSSDSDYCDDDDEDLPKYDETIDYTKIDFEARRVKARRAHEEIISGRYRQPNLAPRPRLEHARSRHANKLRSSSPSSSSSGGGGSSSDDSSSLSLPEPTPARSHDVSSTTHSNSLEFESRHSGGYERHRAIAGARRSDLDMQKDVQRIGELLEATAMPPQIDVQPPTETGAVPPARQPWGNSIRVAARSRASNSSTLTSLRDELPDQLQASPSMESSDWRHFIRSESQNSVPSWASSISLDCRAGEEPVKEFMKHFTQLLFNNSSALNLELKSEFGVLLRLEIGRLWFTRFLSEQRNKSKRLETLTFNALVQYFALALFECGECEDYAPAAILMNLCFLFYHEVEVPGCDAYREYLFILLRQQPLWQQPRFWNAIFVDSMQAEREHRLSSLLRRQQRRQAKQQQRLDAAAATAAGAGAEAATAVARKHGIDSSSSSSHHAGAAAATVAATTPLTTTATPATNKRKTSKCSLGQAQPQSAKEQEDIAFRQLGAFTCNMHSLGTSQAVCLEFLKKHVVALNLSKDKAKLVRDNIYRMYHETELWGARQT</sequence>
<feature type="compositionally biased region" description="Low complexity" evidence="1">
    <location>
        <begin position="153"/>
        <end position="163"/>
    </location>
</feature>
<reference evidence="3 4" key="1">
    <citation type="journal article" date="2007" name="Nature">
        <title>Evolution of genes and genomes on the Drosophila phylogeny.</title>
        <authorList>
            <consortium name="Drosophila 12 Genomes Consortium"/>
            <person name="Clark A.G."/>
            <person name="Eisen M.B."/>
            <person name="Smith D.R."/>
            <person name="Bergman C.M."/>
            <person name="Oliver B."/>
            <person name="Markow T.A."/>
            <person name="Kaufman T.C."/>
            <person name="Kellis M."/>
            <person name="Gelbart W."/>
            <person name="Iyer V.N."/>
            <person name="Pollard D.A."/>
            <person name="Sackton T.B."/>
            <person name="Larracuente A.M."/>
            <person name="Singh N.D."/>
            <person name="Abad J.P."/>
            <person name="Abt D.N."/>
            <person name="Adryan B."/>
            <person name="Aguade M."/>
            <person name="Akashi H."/>
            <person name="Anderson W.W."/>
            <person name="Aquadro C.F."/>
            <person name="Ardell D.H."/>
            <person name="Arguello R."/>
            <person name="Artieri C.G."/>
            <person name="Barbash D.A."/>
            <person name="Barker D."/>
            <person name="Barsanti P."/>
            <person name="Batterham P."/>
            <person name="Batzoglou S."/>
            <person name="Begun D."/>
            <person name="Bhutkar A."/>
            <person name="Blanco E."/>
            <person name="Bosak S.A."/>
            <person name="Bradley R.K."/>
            <person name="Brand A.D."/>
            <person name="Brent M.R."/>
            <person name="Brooks A.N."/>
            <person name="Brown R.H."/>
            <person name="Butlin R.K."/>
            <person name="Caggese C."/>
            <person name="Calvi B.R."/>
            <person name="Bernardo de Carvalho A."/>
            <person name="Caspi A."/>
            <person name="Castrezana S."/>
            <person name="Celniker S.E."/>
            <person name="Chang J.L."/>
            <person name="Chapple C."/>
            <person name="Chatterji S."/>
            <person name="Chinwalla A."/>
            <person name="Civetta A."/>
            <person name="Clifton S.W."/>
            <person name="Comeron J.M."/>
            <person name="Costello J.C."/>
            <person name="Coyne J.A."/>
            <person name="Daub J."/>
            <person name="David R.G."/>
            <person name="Delcher A.L."/>
            <person name="Delehaunty K."/>
            <person name="Do C.B."/>
            <person name="Ebling H."/>
            <person name="Edwards K."/>
            <person name="Eickbush T."/>
            <person name="Evans J.D."/>
            <person name="Filipski A."/>
            <person name="Findeiss S."/>
            <person name="Freyhult E."/>
            <person name="Fulton L."/>
            <person name="Fulton R."/>
            <person name="Garcia A.C."/>
            <person name="Gardiner A."/>
            <person name="Garfield D.A."/>
            <person name="Garvin B.E."/>
            <person name="Gibson G."/>
            <person name="Gilbert D."/>
            <person name="Gnerre S."/>
            <person name="Godfrey J."/>
            <person name="Good R."/>
            <person name="Gotea V."/>
            <person name="Gravely B."/>
            <person name="Greenberg A.J."/>
            <person name="Griffiths-Jones S."/>
            <person name="Gross S."/>
            <person name="Guigo R."/>
            <person name="Gustafson E.A."/>
            <person name="Haerty W."/>
            <person name="Hahn M.W."/>
            <person name="Halligan D.L."/>
            <person name="Halpern A.L."/>
            <person name="Halter G.M."/>
            <person name="Han M.V."/>
            <person name="Heger A."/>
            <person name="Hillier L."/>
            <person name="Hinrichs A.S."/>
            <person name="Holmes I."/>
            <person name="Hoskins R.A."/>
            <person name="Hubisz M.J."/>
            <person name="Hultmark D."/>
            <person name="Huntley M.A."/>
            <person name="Jaffe D.B."/>
            <person name="Jagadeeshan S."/>
            <person name="Jeck W.R."/>
            <person name="Johnson J."/>
            <person name="Jones C.D."/>
            <person name="Jordan W.C."/>
            <person name="Karpen G.H."/>
            <person name="Kataoka E."/>
            <person name="Keightley P.D."/>
            <person name="Kheradpour P."/>
            <person name="Kirkness E.F."/>
            <person name="Koerich L.B."/>
            <person name="Kristiansen K."/>
            <person name="Kudrna D."/>
            <person name="Kulathinal R.J."/>
            <person name="Kumar S."/>
            <person name="Kwok R."/>
            <person name="Lander E."/>
            <person name="Langley C.H."/>
            <person name="Lapoint R."/>
            <person name="Lazzaro B.P."/>
            <person name="Lee S.J."/>
            <person name="Levesque L."/>
            <person name="Li R."/>
            <person name="Lin C.F."/>
            <person name="Lin M.F."/>
            <person name="Lindblad-Toh K."/>
            <person name="Llopart A."/>
            <person name="Long M."/>
            <person name="Low L."/>
            <person name="Lozovsky E."/>
            <person name="Lu J."/>
            <person name="Luo M."/>
            <person name="Machado C.A."/>
            <person name="Makalowski W."/>
            <person name="Marzo M."/>
            <person name="Matsuda M."/>
            <person name="Matzkin L."/>
            <person name="McAllister B."/>
            <person name="McBride C.S."/>
            <person name="McKernan B."/>
            <person name="McKernan K."/>
            <person name="Mendez-Lago M."/>
            <person name="Minx P."/>
            <person name="Mollenhauer M.U."/>
            <person name="Montooth K."/>
            <person name="Mount S.M."/>
            <person name="Mu X."/>
            <person name="Myers E."/>
            <person name="Negre B."/>
            <person name="Newfeld S."/>
            <person name="Nielsen R."/>
            <person name="Noor M.A."/>
            <person name="O'Grady P."/>
            <person name="Pachter L."/>
            <person name="Papaceit M."/>
            <person name="Parisi M.J."/>
            <person name="Parisi M."/>
            <person name="Parts L."/>
            <person name="Pedersen J.S."/>
            <person name="Pesole G."/>
            <person name="Phillippy A.M."/>
            <person name="Ponting C.P."/>
            <person name="Pop M."/>
            <person name="Porcelli D."/>
            <person name="Powell J.R."/>
            <person name="Prohaska S."/>
            <person name="Pruitt K."/>
            <person name="Puig M."/>
            <person name="Quesneville H."/>
            <person name="Ram K.R."/>
            <person name="Rand D."/>
            <person name="Rasmussen M.D."/>
            <person name="Reed L.K."/>
            <person name="Reenan R."/>
            <person name="Reily A."/>
            <person name="Remington K.A."/>
            <person name="Rieger T.T."/>
            <person name="Ritchie M.G."/>
            <person name="Robin C."/>
            <person name="Rogers Y.H."/>
            <person name="Rohde C."/>
            <person name="Rozas J."/>
            <person name="Rubenfield M.J."/>
            <person name="Ruiz A."/>
            <person name="Russo S."/>
            <person name="Salzberg S.L."/>
            <person name="Sanchez-Gracia A."/>
            <person name="Saranga D.J."/>
            <person name="Sato H."/>
            <person name="Schaeffer S.W."/>
            <person name="Schatz M.C."/>
            <person name="Schlenke T."/>
            <person name="Schwartz R."/>
            <person name="Segarra C."/>
            <person name="Singh R.S."/>
            <person name="Sirot L."/>
            <person name="Sirota M."/>
            <person name="Sisneros N.B."/>
            <person name="Smith C.D."/>
            <person name="Smith T.F."/>
            <person name="Spieth J."/>
            <person name="Stage D.E."/>
            <person name="Stark A."/>
            <person name="Stephan W."/>
            <person name="Strausberg R.L."/>
            <person name="Strempel S."/>
            <person name="Sturgill D."/>
            <person name="Sutton G."/>
            <person name="Sutton G.G."/>
            <person name="Tao W."/>
            <person name="Teichmann S."/>
            <person name="Tobari Y.N."/>
            <person name="Tomimura Y."/>
            <person name="Tsolas J.M."/>
            <person name="Valente V.L."/>
            <person name="Venter E."/>
            <person name="Venter J.C."/>
            <person name="Vicario S."/>
            <person name="Vieira F.G."/>
            <person name="Vilella A.J."/>
            <person name="Villasante A."/>
            <person name="Walenz B."/>
            <person name="Wang J."/>
            <person name="Wasserman M."/>
            <person name="Watts T."/>
            <person name="Wilson D."/>
            <person name="Wilson R.K."/>
            <person name="Wing R.A."/>
            <person name="Wolfner M.F."/>
            <person name="Wong A."/>
            <person name="Wong G.K."/>
            <person name="Wu C.I."/>
            <person name="Wu G."/>
            <person name="Yamamoto D."/>
            <person name="Yang H.P."/>
            <person name="Yang S.P."/>
            <person name="Yorke J.A."/>
            <person name="Yoshida K."/>
            <person name="Zdobnov E."/>
            <person name="Zhang P."/>
            <person name="Zhang Y."/>
            <person name="Zimin A.V."/>
            <person name="Baldwin J."/>
            <person name="Abdouelleil A."/>
            <person name="Abdulkadir J."/>
            <person name="Abebe A."/>
            <person name="Abera B."/>
            <person name="Abreu J."/>
            <person name="Acer S.C."/>
            <person name="Aftuck L."/>
            <person name="Alexander A."/>
            <person name="An P."/>
            <person name="Anderson E."/>
            <person name="Anderson S."/>
            <person name="Arachi H."/>
            <person name="Azer M."/>
            <person name="Bachantsang P."/>
            <person name="Barry A."/>
            <person name="Bayul T."/>
            <person name="Berlin A."/>
            <person name="Bessette D."/>
            <person name="Bloom T."/>
            <person name="Blye J."/>
            <person name="Boguslavskiy L."/>
            <person name="Bonnet C."/>
            <person name="Boukhgalter B."/>
            <person name="Bourzgui I."/>
            <person name="Brown A."/>
            <person name="Cahill P."/>
            <person name="Channer S."/>
            <person name="Cheshatsang Y."/>
            <person name="Chuda L."/>
            <person name="Citroen M."/>
            <person name="Collymore A."/>
            <person name="Cooke P."/>
            <person name="Costello M."/>
            <person name="D'Aco K."/>
            <person name="Daza R."/>
            <person name="De Haan G."/>
            <person name="DeGray S."/>
            <person name="DeMaso C."/>
            <person name="Dhargay N."/>
            <person name="Dooley K."/>
            <person name="Dooley E."/>
            <person name="Doricent M."/>
            <person name="Dorje P."/>
            <person name="Dorjee K."/>
            <person name="Dupes A."/>
            <person name="Elong R."/>
            <person name="Falk J."/>
            <person name="Farina A."/>
            <person name="Faro S."/>
            <person name="Ferguson D."/>
            <person name="Fisher S."/>
            <person name="Foley C.D."/>
            <person name="Franke A."/>
            <person name="Friedrich D."/>
            <person name="Gadbois L."/>
            <person name="Gearin G."/>
            <person name="Gearin C.R."/>
            <person name="Giannoukos G."/>
            <person name="Goode T."/>
            <person name="Graham J."/>
            <person name="Grandbois E."/>
            <person name="Grewal S."/>
            <person name="Gyaltsen K."/>
            <person name="Hafez N."/>
            <person name="Hagos B."/>
            <person name="Hall J."/>
            <person name="Henson C."/>
            <person name="Hollinger A."/>
            <person name="Honan T."/>
            <person name="Huard M.D."/>
            <person name="Hughes L."/>
            <person name="Hurhula B."/>
            <person name="Husby M.E."/>
            <person name="Kamat A."/>
            <person name="Kanga B."/>
            <person name="Kashin S."/>
            <person name="Khazanovich D."/>
            <person name="Kisner P."/>
            <person name="Lance K."/>
            <person name="Lara M."/>
            <person name="Lee W."/>
            <person name="Lennon N."/>
            <person name="Letendre F."/>
            <person name="LeVine R."/>
            <person name="Lipovsky A."/>
            <person name="Liu X."/>
            <person name="Liu J."/>
            <person name="Liu S."/>
            <person name="Lokyitsang T."/>
            <person name="Lokyitsang Y."/>
            <person name="Lubonja R."/>
            <person name="Lui A."/>
            <person name="MacDonald P."/>
            <person name="Magnisalis V."/>
            <person name="Maru K."/>
            <person name="Matthews C."/>
            <person name="McCusker W."/>
            <person name="McDonough S."/>
            <person name="Mehta T."/>
            <person name="Meldrim J."/>
            <person name="Meneus L."/>
            <person name="Mihai O."/>
            <person name="Mihalev A."/>
            <person name="Mihova T."/>
            <person name="Mittelman R."/>
            <person name="Mlenga V."/>
            <person name="Montmayeur A."/>
            <person name="Mulrain L."/>
            <person name="Navidi A."/>
            <person name="Naylor J."/>
            <person name="Negash T."/>
            <person name="Nguyen T."/>
            <person name="Nguyen N."/>
            <person name="Nicol R."/>
            <person name="Norbu C."/>
            <person name="Norbu N."/>
            <person name="Novod N."/>
            <person name="O'Neill B."/>
            <person name="Osman S."/>
            <person name="Markiewicz E."/>
            <person name="Oyono O.L."/>
            <person name="Patti C."/>
            <person name="Phunkhang P."/>
            <person name="Pierre F."/>
            <person name="Priest M."/>
            <person name="Raghuraman S."/>
            <person name="Rege F."/>
            <person name="Reyes R."/>
            <person name="Rise C."/>
            <person name="Rogov P."/>
            <person name="Ross K."/>
            <person name="Ryan E."/>
            <person name="Settipalli S."/>
            <person name="Shea T."/>
            <person name="Sherpa N."/>
            <person name="Shi L."/>
            <person name="Shih D."/>
            <person name="Sparrow T."/>
            <person name="Spaulding J."/>
            <person name="Stalker J."/>
            <person name="Stange-Thomann N."/>
            <person name="Stavropoulos S."/>
            <person name="Stone C."/>
            <person name="Strader C."/>
            <person name="Tesfaye S."/>
            <person name="Thomson T."/>
            <person name="Thoulutsang Y."/>
            <person name="Thoulutsang D."/>
            <person name="Topham K."/>
            <person name="Topping I."/>
            <person name="Tsamla T."/>
            <person name="Vassiliev H."/>
            <person name="Vo A."/>
            <person name="Wangchuk T."/>
            <person name="Wangdi T."/>
            <person name="Weiand M."/>
            <person name="Wilkinson J."/>
            <person name="Wilson A."/>
            <person name="Yadav S."/>
            <person name="Young G."/>
            <person name="Yu Q."/>
            <person name="Zembek L."/>
            <person name="Zhong D."/>
            <person name="Zimmer A."/>
            <person name="Zwirko Z."/>
            <person name="Jaffe D.B."/>
            <person name="Alvarez P."/>
            <person name="Brockman W."/>
            <person name="Butler J."/>
            <person name="Chin C."/>
            <person name="Gnerre S."/>
            <person name="Grabherr M."/>
            <person name="Kleber M."/>
            <person name="Mauceli E."/>
            <person name="MacCallum I."/>
        </authorList>
    </citation>
    <scope>NUCLEOTIDE SEQUENCE [LARGE SCALE GENOMIC DNA]</scope>
    <source>
        <strain evidence="4">Tucson 15287-2541.00</strain>
    </source>
</reference>
<gene>
    <name evidence="3" type="primary">Dgri\GH10944</name>
    <name evidence="3" type="ORF">Dgri_GH10944</name>
</gene>
<keyword evidence="4" id="KW-1185">Reference proteome</keyword>
<dbReference type="PANTHER" id="PTHR13663">
    <property type="entry name" value="SIMILAR TO RIKEN CDNA 6430548M08"/>
    <property type="match status" value="1"/>
</dbReference>
<dbReference type="PANTHER" id="PTHR13663:SF2">
    <property type="entry name" value="SIMILAR TO RIKEN CDNA 6430548M08"/>
    <property type="match status" value="1"/>
</dbReference>
<dbReference type="InParanoid" id="B4JB91"/>
<dbReference type="Proteomes" id="UP000001070">
    <property type="component" value="Unassembled WGS sequence"/>
</dbReference>
<feature type="region of interest" description="Disordered" evidence="1">
    <location>
        <begin position="1"/>
        <end position="23"/>
    </location>
</feature>
<dbReference type="InterPro" id="IPR022096">
    <property type="entry name" value="SBF1/SBF2"/>
</dbReference>
<proteinExistence type="predicted"/>
<dbReference type="EMBL" id="CH916368">
    <property type="protein sequence ID" value="EDW02896.1"/>
    <property type="molecule type" value="Genomic_DNA"/>
</dbReference>
<feature type="compositionally biased region" description="Polar residues" evidence="1">
    <location>
        <begin position="535"/>
        <end position="546"/>
    </location>
</feature>
<dbReference type="eggNOG" id="ENOG502QV4D">
    <property type="taxonomic scope" value="Eukaryota"/>
</dbReference>
<feature type="compositionally biased region" description="Low complexity" evidence="1">
    <location>
        <begin position="255"/>
        <end position="266"/>
    </location>
</feature>
<protein>
    <submittedName>
        <fullName evidence="3">GH10944</fullName>
    </submittedName>
</protein>
<dbReference type="HOGENOM" id="CLU_485965_0_0_1"/>
<dbReference type="STRING" id="7222.B4JB91"/>